<evidence type="ECO:0000256" key="2">
    <source>
        <dbReference type="SAM" id="Phobius"/>
    </source>
</evidence>
<reference evidence="3" key="2">
    <citation type="submission" date="2020-09" db="EMBL/GenBank/DDBJ databases">
        <authorList>
            <person name="Sun Q."/>
            <person name="Zhou Y."/>
        </authorList>
    </citation>
    <scope>NUCLEOTIDE SEQUENCE</scope>
    <source>
        <strain evidence="3">CGMCC 4.5737</strain>
    </source>
</reference>
<accession>A0A8J3FWF1</accession>
<dbReference type="Proteomes" id="UP000637578">
    <property type="component" value="Unassembled WGS sequence"/>
</dbReference>
<evidence type="ECO:0008006" key="5">
    <source>
        <dbReference type="Google" id="ProtNLM"/>
    </source>
</evidence>
<organism evidence="3 4">
    <name type="scientific">Longimycelium tulufanense</name>
    <dbReference type="NCBI Taxonomy" id="907463"/>
    <lineage>
        <taxon>Bacteria</taxon>
        <taxon>Bacillati</taxon>
        <taxon>Actinomycetota</taxon>
        <taxon>Actinomycetes</taxon>
        <taxon>Pseudonocardiales</taxon>
        <taxon>Pseudonocardiaceae</taxon>
        <taxon>Longimycelium</taxon>
    </lineage>
</organism>
<sequence>MNETQSVKPDDGSPGGSPDGSSTRLGPLLGGLVAVWAVIVFCVVHPQLPSNAIQFSGERTLGQYARQILPQGWAFFTKSARDPQMTAWVPTDTGWELAMKGPHAESRNVFGLNRGSRAQAVEMGMLYGGLRSEQWAPCEDDTDNATCLDQVTSRIQVHNPGPAPTLCGPVGLIQREPVPWSWATTGDSDILMPGKAVRLDVTC</sequence>
<reference evidence="3" key="1">
    <citation type="journal article" date="2014" name="Int. J. Syst. Evol. Microbiol.">
        <title>Complete genome sequence of Corynebacterium casei LMG S-19264T (=DSM 44701T), isolated from a smear-ripened cheese.</title>
        <authorList>
            <consortium name="US DOE Joint Genome Institute (JGI-PGF)"/>
            <person name="Walter F."/>
            <person name="Albersmeier A."/>
            <person name="Kalinowski J."/>
            <person name="Ruckert C."/>
        </authorList>
    </citation>
    <scope>NUCLEOTIDE SEQUENCE</scope>
    <source>
        <strain evidence="3">CGMCC 4.5737</strain>
    </source>
</reference>
<dbReference type="RefSeq" id="WP_189061249.1">
    <property type="nucleotide sequence ID" value="NZ_BMMK01000037.1"/>
</dbReference>
<keyword evidence="2" id="KW-0812">Transmembrane</keyword>
<evidence type="ECO:0000256" key="1">
    <source>
        <dbReference type="SAM" id="MobiDB-lite"/>
    </source>
</evidence>
<comment type="caution">
    <text evidence="3">The sequence shown here is derived from an EMBL/GenBank/DDBJ whole genome shotgun (WGS) entry which is preliminary data.</text>
</comment>
<feature type="transmembrane region" description="Helical" evidence="2">
    <location>
        <begin position="25"/>
        <end position="44"/>
    </location>
</feature>
<dbReference type="EMBL" id="BMMK01000037">
    <property type="protein sequence ID" value="GGM76585.1"/>
    <property type="molecule type" value="Genomic_DNA"/>
</dbReference>
<keyword evidence="4" id="KW-1185">Reference proteome</keyword>
<dbReference type="NCBIfam" id="TIGR04034">
    <property type="entry name" value="export_SdpA"/>
    <property type="match status" value="1"/>
</dbReference>
<evidence type="ECO:0000313" key="3">
    <source>
        <dbReference type="EMBL" id="GGM76585.1"/>
    </source>
</evidence>
<gene>
    <name evidence="3" type="ORF">GCM10012275_54140</name>
</gene>
<feature type="region of interest" description="Disordered" evidence="1">
    <location>
        <begin position="1"/>
        <end position="23"/>
    </location>
</feature>
<dbReference type="Pfam" id="PF17418">
    <property type="entry name" value="SdpA"/>
    <property type="match status" value="1"/>
</dbReference>
<dbReference type="InterPro" id="IPR023902">
    <property type="entry name" value="Sporulation_SdpA"/>
</dbReference>
<keyword evidence="2" id="KW-0472">Membrane</keyword>
<dbReference type="AlphaFoldDB" id="A0A8J3FWF1"/>
<protein>
    <recommendedName>
        <fullName evidence="5">SdpA family antimicrobial peptide system protein</fullName>
    </recommendedName>
</protein>
<evidence type="ECO:0000313" key="4">
    <source>
        <dbReference type="Proteomes" id="UP000637578"/>
    </source>
</evidence>
<name>A0A8J3FWF1_9PSEU</name>
<proteinExistence type="predicted"/>
<keyword evidence="2" id="KW-1133">Transmembrane helix</keyword>